<protein>
    <submittedName>
        <fullName evidence="3">Ribosome-binding factor A, mitochondrial</fullName>
    </submittedName>
</protein>
<dbReference type="InterPro" id="IPR000238">
    <property type="entry name" value="RbfA"/>
</dbReference>
<feature type="region of interest" description="Disordered" evidence="1">
    <location>
        <begin position="209"/>
        <end position="231"/>
    </location>
</feature>
<dbReference type="OrthoDB" id="418445at2759"/>
<organism evidence="2 3">
    <name type="scientific">Haemonchus contortus</name>
    <name type="common">Barber pole worm</name>
    <dbReference type="NCBI Taxonomy" id="6289"/>
    <lineage>
        <taxon>Eukaryota</taxon>
        <taxon>Metazoa</taxon>
        <taxon>Ecdysozoa</taxon>
        <taxon>Nematoda</taxon>
        <taxon>Chromadorea</taxon>
        <taxon>Rhabditida</taxon>
        <taxon>Rhabditina</taxon>
        <taxon>Rhabditomorpha</taxon>
        <taxon>Strongyloidea</taxon>
        <taxon>Trichostrongylidae</taxon>
        <taxon>Haemonchus</taxon>
    </lineage>
</organism>
<evidence type="ECO:0000313" key="2">
    <source>
        <dbReference type="Proteomes" id="UP000025227"/>
    </source>
</evidence>
<reference evidence="3" key="1">
    <citation type="submission" date="2020-12" db="UniProtKB">
        <authorList>
            <consortium name="WormBaseParasite"/>
        </authorList>
    </citation>
    <scope>IDENTIFICATION</scope>
    <source>
        <strain evidence="3">MHco3</strain>
    </source>
</reference>
<dbReference type="Gene3D" id="3.30.300.20">
    <property type="match status" value="1"/>
</dbReference>
<dbReference type="WBParaSite" id="HCON_00080460-00001">
    <property type="protein sequence ID" value="HCON_00080460-00001"/>
    <property type="gene ID" value="HCON_00080460"/>
</dbReference>
<sequence>MSSNLCTPIARLSRGISATRCFHKFTYVYRKTGRTGNTCVLPRQSWRYDVAMKRNFQRTIGKRFGYDMGLEDRILLSSLGRRERRLDQKKMAQLSAILEAQISDAASANPEVSACAVQFTKVTVNSSFTEVKVWWLCDDVNDTKIEECLERQRHSLRKAVADSIGVNCPTLQFLPDRSKLMEQEMERLFQIADYGMDYRALSHTGRVLGGAGEPKSSKSKLPVDCKNSNKE</sequence>
<dbReference type="Proteomes" id="UP000025227">
    <property type="component" value="Unplaced"/>
</dbReference>
<dbReference type="OMA" id="SHNIPRL"/>
<name>A0A7I4YCF6_HAECO</name>
<evidence type="ECO:0000313" key="3">
    <source>
        <dbReference type="WBParaSite" id="HCON_00080460-00001"/>
    </source>
</evidence>
<dbReference type="AlphaFoldDB" id="A0A7I4YCF6"/>
<dbReference type="SUPFAM" id="SSF89919">
    <property type="entry name" value="Ribosome-binding factor A, RbfA"/>
    <property type="match status" value="1"/>
</dbReference>
<dbReference type="Pfam" id="PF02033">
    <property type="entry name" value="RBFA"/>
    <property type="match status" value="1"/>
</dbReference>
<proteinExistence type="predicted"/>
<dbReference type="InterPro" id="IPR015946">
    <property type="entry name" value="KH_dom-like_a/b"/>
</dbReference>
<dbReference type="InterPro" id="IPR023799">
    <property type="entry name" value="RbfA_dom_sf"/>
</dbReference>
<evidence type="ECO:0000256" key="1">
    <source>
        <dbReference type="SAM" id="MobiDB-lite"/>
    </source>
</evidence>
<dbReference type="PANTHER" id="PTHR14725:SF0">
    <property type="entry name" value="RIBOSOME-BINDING FACTOR A, MITOCHONDRIAL-RELATED"/>
    <property type="match status" value="1"/>
</dbReference>
<accession>A0A7I4YCF6</accession>
<feature type="compositionally biased region" description="Basic and acidic residues" evidence="1">
    <location>
        <begin position="221"/>
        <end position="231"/>
    </location>
</feature>
<dbReference type="GO" id="GO:0006364">
    <property type="term" value="P:rRNA processing"/>
    <property type="evidence" value="ECO:0007669"/>
    <property type="project" value="InterPro"/>
</dbReference>
<keyword evidence="2" id="KW-1185">Reference proteome</keyword>
<dbReference type="InterPro" id="IPR039212">
    <property type="entry name" value="RBFA_mitochondrial"/>
</dbReference>
<dbReference type="PANTHER" id="PTHR14725">
    <property type="entry name" value="RIBOSOME-BINDING FACTOR A, MITOCHONDRIAL-RELATED"/>
    <property type="match status" value="1"/>
</dbReference>